<dbReference type="CDD" id="cd10918">
    <property type="entry name" value="CE4_NodB_like_5s_6s"/>
    <property type="match status" value="1"/>
</dbReference>
<sequence length="303" mass="33590" precursor="true">MKHLLTALIILSCLLLSNGCSHIQNLGRSDHSERSQAESSAPNNAVNISDDNLSVSQSKNTDVSETPQKDQIEKGSPLIEQSLSAFPADGIPVLMYHSISTIPGNNLGVPVAQFTEEMKWLKSRNYSALSLEEFYQALIHEKPVPLKPILITFDDGYLDNYQDAWPILQENGFRATFFIITDSVGPGMMNWEQIRVLADQGNSIGSHTRTHPDLTILSSNQLEKELALSKKEIESYVGRNINALCFPSGNYNDKTLEIMPRLGYKLGFTTKPGKVHLGDKPLALKRVRIPGGMSFDAFKSLFP</sequence>
<dbReference type="HOGENOM" id="CLU_030024_2_0_9"/>
<dbReference type="GO" id="GO:0005576">
    <property type="term" value="C:extracellular region"/>
    <property type="evidence" value="ECO:0007669"/>
    <property type="project" value="UniProtKB-SubCell"/>
</dbReference>
<evidence type="ECO:0000313" key="7">
    <source>
        <dbReference type="Proteomes" id="UP000006053"/>
    </source>
</evidence>
<keyword evidence="2 4" id="KW-0732">Signal</keyword>
<reference evidence="6 7" key="2">
    <citation type="journal article" date="2015" name="J. Bacteriol.">
        <title>Genomic, proteomic, and biochemical analysis of the organohalide respiratory pathway in Desulfitobacterium dehalogenans.</title>
        <authorList>
            <person name="Kruse T."/>
            <person name="van de Pas B.A."/>
            <person name="Atteia A."/>
            <person name="Krab K."/>
            <person name="Hagen W.R."/>
            <person name="Goodwin L."/>
            <person name="Chain P."/>
            <person name="Boeren S."/>
            <person name="Maphosa F."/>
            <person name="Schraa G."/>
            <person name="de Vos W.M."/>
            <person name="van der Oost J."/>
            <person name="Smidt H."/>
            <person name="Stams A.J."/>
        </authorList>
    </citation>
    <scope>NUCLEOTIDE SEQUENCE [LARGE SCALE GENOMIC DNA]</scope>
    <source>
        <strain evidence="7">ATCC 51507 / DSM 9161 / JW/IU-DC1</strain>
    </source>
</reference>
<dbReference type="PANTHER" id="PTHR34216">
    <property type="match status" value="1"/>
</dbReference>
<feature type="compositionally biased region" description="Polar residues" evidence="3">
    <location>
        <begin position="37"/>
        <end position="66"/>
    </location>
</feature>
<feature type="signal peptide" evidence="4">
    <location>
        <begin position="1"/>
        <end position="23"/>
    </location>
</feature>
<evidence type="ECO:0000256" key="2">
    <source>
        <dbReference type="ARBA" id="ARBA00022729"/>
    </source>
</evidence>
<dbReference type="InterPro" id="IPR051398">
    <property type="entry name" value="Polysacch_Deacetylase"/>
</dbReference>
<dbReference type="GO" id="GO:0045493">
    <property type="term" value="P:xylan catabolic process"/>
    <property type="evidence" value="ECO:0007669"/>
    <property type="project" value="UniProtKB-KW"/>
</dbReference>
<keyword evidence="6" id="KW-0624">Polysaccharide degradation</keyword>
<feature type="domain" description="NodB homology" evidence="5">
    <location>
        <begin position="147"/>
        <end position="303"/>
    </location>
</feature>
<evidence type="ECO:0000256" key="4">
    <source>
        <dbReference type="SAM" id="SignalP"/>
    </source>
</evidence>
<dbReference type="OrthoDB" id="9778320at2"/>
<protein>
    <submittedName>
        <fullName evidence="6">Putative xylanase/chitin deacetylase</fullName>
    </submittedName>
</protein>
<keyword evidence="6" id="KW-0326">Glycosidase</keyword>
<keyword evidence="6" id="KW-0119">Carbohydrate metabolism</keyword>
<accession>I4ABP9</accession>
<keyword evidence="6" id="KW-0378">Hydrolase</keyword>
<name>I4ABP9_DESDJ</name>
<keyword evidence="7" id="KW-1185">Reference proteome</keyword>
<evidence type="ECO:0000256" key="1">
    <source>
        <dbReference type="ARBA" id="ARBA00004613"/>
    </source>
</evidence>
<evidence type="ECO:0000259" key="5">
    <source>
        <dbReference type="PROSITE" id="PS51677"/>
    </source>
</evidence>
<dbReference type="SUPFAM" id="SSF88713">
    <property type="entry name" value="Glycoside hydrolase/deacetylase"/>
    <property type="match status" value="1"/>
</dbReference>
<evidence type="ECO:0000313" key="6">
    <source>
        <dbReference type="EMBL" id="AFM01384.1"/>
    </source>
</evidence>
<dbReference type="STRING" id="756499.Desde_3090"/>
<dbReference type="PANTHER" id="PTHR34216:SF3">
    <property type="entry name" value="POLY-BETA-1,6-N-ACETYL-D-GLUCOSAMINE N-DEACETYLASE"/>
    <property type="match status" value="1"/>
</dbReference>
<dbReference type="Pfam" id="PF01522">
    <property type="entry name" value="Polysacc_deac_1"/>
    <property type="match status" value="1"/>
</dbReference>
<gene>
    <name evidence="6" type="ordered locus">Desde_3090</name>
</gene>
<dbReference type="KEGG" id="ddh:Desde_3090"/>
<feature type="region of interest" description="Disordered" evidence="3">
    <location>
        <begin position="31"/>
        <end position="74"/>
    </location>
</feature>
<dbReference type="InterPro" id="IPR002509">
    <property type="entry name" value="NODB_dom"/>
</dbReference>
<dbReference type="Proteomes" id="UP000006053">
    <property type="component" value="Chromosome"/>
</dbReference>
<evidence type="ECO:0000256" key="3">
    <source>
        <dbReference type="SAM" id="MobiDB-lite"/>
    </source>
</evidence>
<dbReference type="AlphaFoldDB" id="I4ABP9"/>
<dbReference type="Gene3D" id="3.20.20.370">
    <property type="entry name" value="Glycoside hydrolase/deacetylase"/>
    <property type="match status" value="1"/>
</dbReference>
<dbReference type="EMBL" id="CP003348">
    <property type="protein sequence ID" value="AFM01384.1"/>
    <property type="molecule type" value="Genomic_DNA"/>
</dbReference>
<keyword evidence="6" id="KW-0858">Xylan degradation</keyword>
<dbReference type="GO" id="GO:0016798">
    <property type="term" value="F:hydrolase activity, acting on glycosyl bonds"/>
    <property type="evidence" value="ECO:0007669"/>
    <property type="project" value="UniProtKB-KW"/>
</dbReference>
<feature type="chain" id="PRO_5003685901" evidence="4">
    <location>
        <begin position="24"/>
        <end position="303"/>
    </location>
</feature>
<comment type="subcellular location">
    <subcellularLocation>
        <location evidence="1">Secreted</location>
    </subcellularLocation>
</comment>
<reference evidence="7" key="1">
    <citation type="submission" date="2012-06" db="EMBL/GenBank/DDBJ databases">
        <title>Complete sequence of Desulfitobacterium dehalogenans ATCC 51507.</title>
        <authorList>
            <person name="Lucas S."/>
            <person name="Han J."/>
            <person name="Lapidus A."/>
            <person name="Cheng J.-F."/>
            <person name="Goodwin L."/>
            <person name="Pitluck S."/>
            <person name="Peters L."/>
            <person name="Ovchinnikova G."/>
            <person name="Teshima H."/>
            <person name="Detter J.C."/>
            <person name="Han C."/>
            <person name="Tapia R."/>
            <person name="Land M."/>
            <person name="Hauser L."/>
            <person name="Kyrpides N."/>
            <person name="Ivanova N."/>
            <person name="Pagani I."/>
            <person name="Kruse T."/>
            <person name="de Vos W.M."/>
            <person name="Smidt H."/>
            <person name="Woyke T."/>
        </authorList>
    </citation>
    <scope>NUCLEOTIDE SEQUENCE [LARGE SCALE GENOMIC DNA]</scope>
    <source>
        <strain evidence="7">ATCC 51507 / DSM 9161 / JW/IU-DC1</strain>
    </source>
</reference>
<proteinExistence type="predicted"/>
<organism evidence="6 7">
    <name type="scientific">Desulfitobacterium dehalogenans (strain ATCC 51507 / DSM 9161 / JW/IU-DC1)</name>
    <dbReference type="NCBI Taxonomy" id="756499"/>
    <lineage>
        <taxon>Bacteria</taxon>
        <taxon>Bacillati</taxon>
        <taxon>Bacillota</taxon>
        <taxon>Clostridia</taxon>
        <taxon>Eubacteriales</taxon>
        <taxon>Desulfitobacteriaceae</taxon>
        <taxon>Desulfitobacterium</taxon>
    </lineage>
</organism>
<dbReference type="GO" id="GO:0016810">
    <property type="term" value="F:hydrolase activity, acting on carbon-nitrogen (but not peptide) bonds"/>
    <property type="evidence" value="ECO:0007669"/>
    <property type="project" value="InterPro"/>
</dbReference>
<dbReference type="eggNOG" id="COG0726">
    <property type="taxonomic scope" value="Bacteria"/>
</dbReference>
<dbReference type="InterPro" id="IPR011330">
    <property type="entry name" value="Glyco_hydro/deAcase_b/a-brl"/>
</dbReference>
<dbReference type="PROSITE" id="PS51677">
    <property type="entry name" value="NODB"/>
    <property type="match status" value="1"/>
</dbReference>